<gene>
    <name evidence="3" type="ORF">GCM10009550_35160</name>
</gene>
<dbReference type="InterPro" id="IPR025736">
    <property type="entry name" value="PucR_C-HTH_dom"/>
</dbReference>
<dbReference type="InterPro" id="IPR042070">
    <property type="entry name" value="PucR_C-HTH_sf"/>
</dbReference>
<reference evidence="3 4" key="1">
    <citation type="journal article" date="2019" name="Int. J. Syst. Evol. Microbiol.">
        <title>The Global Catalogue of Microorganisms (GCM) 10K type strain sequencing project: providing services to taxonomists for standard genome sequencing and annotation.</title>
        <authorList>
            <consortium name="The Broad Institute Genomics Platform"/>
            <consortium name="The Broad Institute Genome Sequencing Center for Infectious Disease"/>
            <person name="Wu L."/>
            <person name="Ma J."/>
        </authorList>
    </citation>
    <scope>NUCLEOTIDE SEQUENCE [LARGE SCALE GENOMIC DNA]</scope>
    <source>
        <strain evidence="3 4">JCM 10696</strain>
    </source>
</reference>
<evidence type="ECO:0000259" key="2">
    <source>
        <dbReference type="Pfam" id="PF13556"/>
    </source>
</evidence>
<organism evidence="3 4">
    <name type="scientific">Actinocorallia libanotica</name>
    <dbReference type="NCBI Taxonomy" id="46162"/>
    <lineage>
        <taxon>Bacteria</taxon>
        <taxon>Bacillati</taxon>
        <taxon>Actinomycetota</taxon>
        <taxon>Actinomycetes</taxon>
        <taxon>Streptosporangiales</taxon>
        <taxon>Thermomonosporaceae</taxon>
        <taxon>Actinocorallia</taxon>
    </lineage>
</organism>
<comment type="caution">
    <text evidence="3">The sequence shown here is derived from an EMBL/GenBank/DDBJ whole genome shotgun (WGS) entry which is preliminary data.</text>
</comment>
<dbReference type="PANTHER" id="PTHR33744">
    <property type="entry name" value="CARBOHYDRATE DIACID REGULATOR"/>
    <property type="match status" value="1"/>
</dbReference>
<evidence type="ECO:0000256" key="1">
    <source>
        <dbReference type="SAM" id="MobiDB-lite"/>
    </source>
</evidence>
<dbReference type="Proteomes" id="UP001500665">
    <property type="component" value="Unassembled WGS sequence"/>
</dbReference>
<protein>
    <submittedName>
        <fullName evidence="3">Helix-turn-helix domain-containing protein</fullName>
    </submittedName>
</protein>
<evidence type="ECO:0000313" key="4">
    <source>
        <dbReference type="Proteomes" id="UP001500665"/>
    </source>
</evidence>
<dbReference type="InterPro" id="IPR051448">
    <property type="entry name" value="CdaR-like_regulators"/>
</dbReference>
<dbReference type="Pfam" id="PF13556">
    <property type="entry name" value="HTH_30"/>
    <property type="match status" value="1"/>
</dbReference>
<proteinExistence type="predicted"/>
<name>A0ABN1RAC3_9ACTN</name>
<feature type="region of interest" description="Disordered" evidence="1">
    <location>
        <begin position="63"/>
        <end position="82"/>
    </location>
</feature>
<dbReference type="RefSeq" id="WP_344241912.1">
    <property type="nucleotide sequence ID" value="NZ_BAAAHH010000013.1"/>
</dbReference>
<accession>A0ABN1RAC3</accession>
<keyword evidence="4" id="KW-1185">Reference proteome</keyword>
<feature type="domain" description="PucR C-terminal helix-turn-helix" evidence="2">
    <location>
        <begin position="273"/>
        <end position="327"/>
    </location>
</feature>
<evidence type="ECO:0000313" key="3">
    <source>
        <dbReference type="EMBL" id="GAA0953337.1"/>
    </source>
</evidence>
<dbReference type="PANTHER" id="PTHR33744:SF1">
    <property type="entry name" value="DNA-BINDING TRANSCRIPTIONAL ACTIVATOR ADER"/>
    <property type="match status" value="1"/>
</dbReference>
<sequence>MRELVGRLTELDPRAGAAVRVIAYFDALVAQRAGLEAIVRGAAFLARCPARLVDEDRRLHLRATPDGAPADTRAFGGDARDAVDPRWPAEEVATGGPARLLLERTSGPAELDPMILERAAAAARTVLERTRTPAREPVEILLDPRTPEHERLWAARRLGLKTDGPVRVIVFPDGPPIIRPDGPDGANVPEGRRAGVGAAVDVADLPSSWEAARTALRLTAEGTDQDPGPRVFHAEELGPLAVLAAHVRPGDRPDPDTRALERAAVAAPWMLLTLDTVASATSLRAAATALTVHHSTLQTRLAQASRLLGWDVRTPSGRLRLHLALLARRLHRNP</sequence>
<dbReference type="Gene3D" id="1.10.10.2840">
    <property type="entry name" value="PucR C-terminal helix-turn-helix domain"/>
    <property type="match status" value="1"/>
</dbReference>
<dbReference type="EMBL" id="BAAAHH010000013">
    <property type="protein sequence ID" value="GAA0953337.1"/>
    <property type="molecule type" value="Genomic_DNA"/>
</dbReference>